<evidence type="ECO:0000313" key="7">
    <source>
        <dbReference type="EMBL" id="KAJ9600847.1"/>
    </source>
</evidence>
<evidence type="ECO:0000313" key="8">
    <source>
        <dbReference type="Proteomes" id="UP001233999"/>
    </source>
</evidence>
<keyword evidence="4" id="KW-1133">Transmembrane helix</keyword>
<dbReference type="GO" id="GO:0005737">
    <property type="term" value="C:cytoplasm"/>
    <property type="evidence" value="ECO:0007669"/>
    <property type="project" value="TreeGrafter"/>
</dbReference>
<protein>
    <recommendedName>
        <fullName evidence="6">CLIC N-terminal domain-containing protein</fullName>
    </recommendedName>
</protein>
<dbReference type="InterPro" id="IPR053823">
    <property type="entry name" value="CLIC_N"/>
</dbReference>
<evidence type="ECO:0000256" key="3">
    <source>
        <dbReference type="ARBA" id="ARBA00022692"/>
    </source>
</evidence>
<comment type="caution">
    <text evidence="7">The sequence shown here is derived from an EMBL/GenBank/DDBJ whole genome shotgun (WGS) entry which is preliminary data.</text>
</comment>
<evidence type="ECO:0000256" key="4">
    <source>
        <dbReference type="ARBA" id="ARBA00022989"/>
    </source>
</evidence>
<dbReference type="Gene3D" id="1.20.1050.10">
    <property type="match status" value="1"/>
</dbReference>
<proteinExistence type="inferred from homology"/>
<keyword evidence="8" id="KW-1185">Reference proteome</keyword>
<dbReference type="SUPFAM" id="SSF47616">
    <property type="entry name" value="GST C-terminal domain-like"/>
    <property type="match status" value="1"/>
</dbReference>
<comment type="subcellular location">
    <subcellularLocation>
        <location evidence="1">Membrane</location>
        <topology evidence="1">Single-pass membrane protein</topology>
    </subcellularLocation>
</comment>
<keyword evidence="3" id="KW-0812">Transmembrane</keyword>
<dbReference type="Pfam" id="PF22441">
    <property type="entry name" value="CLIC-like_N"/>
    <property type="match status" value="1"/>
</dbReference>
<evidence type="ECO:0000256" key="2">
    <source>
        <dbReference type="ARBA" id="ARBA00007655"/>
    </source>
</evidence>
<feature type="domain" description="CLIC N-terminal" evidence="6">
    <location>
        <begin position="8"/>
        <end position="40"/>
    </location>
</feature>
<dbReference type="EMBL" id="JASPKZ010000043">
    <property type="protein sequence ID" value="KAJ9600847.1"/>
    <property type="molecule type" value="Genomic_DNA"/>
</dbReference>
<dbReference type="GO" id="GO:0005254">
    <property type="term" value="F:chloride channel activity"/>
    <property type="evidence" value="ECO:0007669"/>
    <property type="project" value="TreeGrafter"/>
</dbReference>
<name>A0AAD8AKN2_DIPPU</name>
<reference evidence="7" key="2">
    <citation type="submission" date="2023-05" db="EMBL/GenBank/DDBJ databases">
        <authorList>
            <person name="Fouks B."/>
        </authorList>
    </citation>
    <scope>NUCLEOTIDE SEQUENCE</scope>
    <source>
        <strain evidence="7">Stay&amp;Tobe</strain>
        <tissue evidence="7">Testes</tissue>
    </source>
</reference>
<dbReference type="AlphaFoldDB" id="A0AAD8AKN2"/>
<dbReference type="Gene3D" id="3.40.30.10">
    <property type="entry name" value="Glutaredoxin"/>
    <property type="match status" value="1"/>
</dbReference>
<keyword evidence="5" id="KW-0472">Membrane</keyword>
<dbReference type="Proteomes" id="UP001233999">
    <property type="component" value="Unassembled WGS sequence"/>
</dbReference>
<evidence type="ECO:0000256" key="1">
    <source>
        <dbReference type="ARBA" id="ARBA00004167"/>
    </source>
</evidence>
<evidence type="ECO:0000259" key="6">
    <source>
        <dbReference type="Pfam" id="PF22441"/>
    </source>
</evidence>
<dbReference type="GO" id="GO:0016020">
    <property type="term" value="C:membrane"/>
    <property type="evidence" value="ECO:0007669"/>
    <property type="project" value="UniProtKB-SubCell"/>
</dbReference>
<accession>A0AAD8AKN2</accession>
<evidence type="ECO:0000256" key="5">
    <source>
        <dbReference type="ARBA" id="ARBA00023136"/>
    </source>
</evidence>
<dbReference type="InterPro" id="IPR036282">
    <property type="entry name" value="Glutathione-S-Trfase_C_sf"/>
</dbReference>
<sequence length="229" mass="25552">MNGSDSTNLTLFVKAGRKGQNLGACPQSQQVLMVAELKVAENILPQPVDVADDIVTILEDRYPGGIFSPVQEDSEAERATRDFFSRFCFFIRDVSKDPGHLESELHHVDNYLRESSNKSNGNNVFLFGPKPSLLDCEILPKLHQVRVAAAGIKGYEIPSNLTGLWRYLHAAYSEPAFVKTCPSDAEILLHWYEHIGESPASIHKHLMQLDKAPQYSFSVPVYAKPVVIE</sequence>
<dbReference type="PANTHER" id="PTHR43920:SF5">
    <property type="entry name" value="CHLORIDE INTRACELLULAR CHANNEL CLIC"/>
    <property type="match status" value="1"/>
</dbReference>
<reference evidence="7" key="1">
    <citation type="journal article" date="2023" name="IScience">
        <title>Live-bearing cockroach genome reveals convergent evolutionary mechanisms linked to viviparity in insects and beyond.</title>
        <authorList>
            <person name="Fouks B."/>
            <person name="Harrison M.C."/>
            <person name="Mikhailova A.A."/>
            <person name="Marchal E."/>
            <person name="English S."/>
            <person name="Carruthers M."/>
            <person name="Jennings E.C."/>
            <person name="Chiamaka E.L."/>
            <person name="Frigard R.A."/>
            <person name="Pippel M."/>
            <person name="Attardo G.M."/>
            <person name="Benoit J.B."/>
            <person name="Bornberg-Bauer E."/>
            <person name="Tobe S.S."/>
        </authorList>
    </citation>
    <scope>NUCLEOTIDE SEQUENCE</scope>
    <source>
        <strain evidence="7">Stay&amp;Tobe</strain>
    </source>
</reference>
<dbReference type="PANTHER" id="PTHR43920">
    <property type="entry name" value="CHLORIDE INTRACELLULAR CHANNEL, ISOFORM A"/>
    <property type="match status" value="1"/>
</dbReference>
<gene>
    <name evidence="7" type="ORF">L9F63_000959</name>
</gene>
<comment type="similarity">
    <text evidence="2">Belongs to the chloride channel CLIC family.</text>
</comment>
<organism evidence="7 8">
    <name type="scientific">Diploptera punctata</name>
    <name type="common">Pacific beetle cockroach</name>
    <dbReference type="NCBI Taxonomy" id="6984"/>
    <lineage>
        <taxon>Eukaryota</taxon>
        <taxon>Metazoa</taxon>
        <taxon>Ecdysozoa</taxon>
        <taxon>Arthropoda</taxon>
        <taxon>Hexapoda</taxon>
        <taxon>Insecta</taxon>
        <taxon>Pterygota</taxon>
        <taxon>Neoptera</taxon>
        <taxon>Polyneoptera</taxon>
        <taxon>Dictyoptera</taxon>
        <taxon>Blattodea</taxon>
        <taxon>Blaberoidea</taxon>
        <taxon>Blaberidae</taxon>
        <taxon>Diplopterinae</taxon>
        <taxon>Diploptera</taxon>
    </lineage>
</organism>